<keyword evidence="1" id="KW-0732">Signal</keyword>
<reference evidence="3 4" key="1">
    <citation type="submission" date="2019-02" db="EMBL/GenBank/DDBJ databases">
        <title>Deep-cultivation of Planctomycetes and their phenomic and genomic characterization uncovers novel biology.</title>
        <authorList>
            <person name="Wiegand S."/>
            <person name="Jogler M."/>
            <person name="Boedeker C."/>
            <person name="Pinto D."/>
            <person name="Vollmers J."/>
            <person name="Rivas-Marin E."/>
            <person name="Kohn T."/>
            <person name="Peeters S.H."/>
            <person name="Heuer A."/>
            <person name="Rast P."/>
            <person name="Oberbeckmann S."/>
            <person name="Bunk B."/>
            <person name="Jeske O."/>
            <person name="Meyerdierks A."/>
            <person name="Storesund J.E."/>
            <person name="Kallscheuer N."/>
            <person name="Luecker S."/>
            <person name="Lage O.M."/>
            <person name="Pohl T."/>
            <person name="Merkel B.J."/>
            <person name="Hornburger P."/>
            <person name="Mueller R.-W."/>
            <person name="Bruemmer F."/>
            <person name="Labrenz M."/>
            <person name="Spormann A.M."/>
            <person name="Op den Camp H."/>
            <person name="Overmann J."/>
            <person name="Amann R."/>
            <person name="Jetten M.S.M."/>
            <person name="Mascher T."/>
            <person name="Medema M.H."/>
            <person name="Devos D.P."/>
            <person name="Kaster A.-K."/>
            <person name="Ovreas L."/>
            <person name="Rohde M."/>
            <person name="Galperin M.Y."/>
            <person name="Jogler C."/>
        </authorList>
    </citation>
    <scope>NUCLEOTIDE SEQUENCE [LARGE SCALE GENOMIC DNA]</scope>
    <source>
        <strain evidence="3 4">Pla110</strain>
    </source>
</reference>
<dbReference type="OrthoDB" id="261024at2"/>
<dbReference type="EC" id="3.2.1.18" evidence="3"/>
<dbReference type="InterPro" id="IPR016024">
    <property type="entry name" value="ARM-type_fold"/>
</dbReference>
<dbReference type="InterPro" id="IPR036278">
    <property type="entry name" value="Sialidase_sf"/>
</dbReference>
<keyword evidence="3" id="KW-0326">Glycosidase</keyword>
<dbReference type="SUPFAM" id="SSF48371">
    <property type="entry name" value="ARM repeat"/>
    <property type="match status" value="1"/>
</dbReference>
<dbReference type="InterPro" id="IPR011040">
    <property type="entry name" value="Sialidase"/>
</dbReference>
<dbReference type="Gene3D" id="1.25.10.10">
    <property type="entry name" value="Leucine-rich Repeat Variant"/>
    <property type="match status" value="3"/>
</dbReference>
<organism evidence="3 4">
    <name type="scientific">Polystyrenella longa</name>
    <dbReference type="NCBI Taxonomy" id="2528007"/>
    <lineage>
        <taxon>Bacteria</taxon>
        <taxon>Pseudomonadati</taxon>
        <taxon>Planctomycetota</taxon>
        <taxon>Planctomycetia</taxon>
        <taxon>Planctomycetales</taxon>
        <taxon>Planctomycetaceae</taxon>
        <taxon>Polystyrenella</taxon>
    </lineage>
</organism>
<gene>
    <name evidence="3" type="primary">nanA</name>
    <name evidence="3" type="ORF">Pla110_06460</name>
</gene>
<sequence length="644" mass="71745" precursor="true">MNNMNKLHSPASKWLLGLTLVSFMSISVMAAEPITLSDEVSSQALEVLESGLGAEDFWPSMHAAEALTGAGHPEDVVTVLTPMLDKIDDDQQRCGVARELVRAGERHHRHVLFSILGSDDPYGHIHACESMYKIGEVHYGNMLRKALANEEKPIQQMMASAALAKAGHPQAMDLVRAKLNDPDVNISRISAWILARLGNEQDIEPVRQAMAKATKPEDRCYFEHALAMLGDPAGKEATLKNLEHTDSFVRRYAAVFAGEAGLVEAQPQLEKMLKDEDVDARIRAAQALFVLSKPHQDIQEIIVRDVFAADEKHPRYSEGSIIQLDNGNLLFANTEFAESTSDFAEAQIVAMESADEGRTWTDRRVLQENIGGKNVMSATLRRLTHVQKEPAAIGLFYLVKNDYNDLKVHLRTSTDEGKTFGEPTVVTDEQKYHVLNNDRVTLLSTGRLIVPVAVSADVKQENHFVCYCYYSDDAGKTWVKGEGTVDAPQRGAMEPEVVELRGGRLAMLMRNQLGFIGISYSEDNGVTWSEHESWNVTAPEAPATIRRIPATGDLVLIWNNNFEEGAGHNGKRTPLTAAISNDEGKTWKHVKNLETSTEHTYSYPSLIFTQGRAVMSYYVHDESTKLYSTRFRSVPVSWFYEDEK</sequence>
<dbReference type="AlphaFoldDB" id="A0A518CI89"/>
<feature type="chain" id="PRO_5021760807" evidence="1">
    <location>
        <begin position="31"/>
        <end position="644"/>
    </location>
</feature>
<dbReference type="EMBL" id="CP036281">
    <property type="protein sequence ID" value="QDU78942.1"/>
    <property type="molecule type" value="Genomic_DNA"/>
</dbReference>
<dbReference type="GO" id="GO:0004308">
    <property type="term" value="F:exo-alpha-sialidase activity"/>
    <property type="evidence" value="ECO:0007669"/>
    <property type="project" value="UniProtKB-EC"/>
</dbReference>
<evidence type="ECO:0000256" key="1">
    <source>
        <dbReference type="SAM" id="SignalP"/>
    </source>
</evidence>
<dbReference type="PANTHER" id="PTHR43752">
    <property type="entry name" value="BNR/ASP-BOX REPEAT FAMILY PROTEIN"/>
    <property type="match status" value="1"/>
</dbReference>
<evidence type="ECO:0000313" key="4">
    <source>
        <dbReference type="Proteomes" id="UP000317178"/>
    </source>
</evidence>
<dbReference type="Pfam" id="PF13646">
    <property type="entry name" value="HEAT_2"/>
    <property type="match status" value="1"/>
</dbReference>
<accession>A0A518CI89</accession>
<protein>
    <submittedName>
        <fullName evidence="3">Sialidase A</fullName>
        <ecNumber evidence="3">3.2.1.18</ecNumber>
    </submittedName>
</protein>
<dbReference type="SUPFAM" id="SSF50939">
    <property type="entry name" value="Sialidases"/>
    <property type="match status" value="1"/>
</dbReference>
<proteinExistence type="predicted"/>
<dbReference type="RefSeq" id="WP_144993104.1">
    <property type="nucleotide sequence ID" value="NZ_CP036281.1"/>
</dbReference>
<dbReference type="KEGG" id="plon:Pla110_06460"/>
<evidence type="ECO:0000313" key="3">
    <source>
        <dbReference type="EMBL" id="QDU78942.1"/>
    </source>
</evidence>
<feature type="signal peptide" evidence="1">
    <location>
        <begin position="1"/>
        <end position="30"/>
    </location>
</feature>
<dbReference type="Proteomes" id="UP000317178">
    <property type="component" value="Chromosome"/>
</dbReference>
<keyword evidence="4" id="KW-1185">Reference proteome</keyword>
<evidence type="ECO:0000259" key="2">
    <source>
        <dbReference type="Pfam" id="PF13088"/>
    </source>
</evidence>
<dbReference type="Gene3D" id="2.120.10.10">
    <property type="match status" value="1"/>
</dbReference>
<dbReference type="Pfam" id="PF13088">
    <property type="entry name" value="BNR_2"/>
    <property type="match status" value="1"/>
</dbReference>
<dbReference type="CDD" id="cd15482">
    <property type="entry name" value="Sialidase_non-viral"/>
    <property type="match status" value="1"/>
</dbReference>
<feature type="domain" description="Sialidase" evidence="2">
    <location>
        <begin position="392"/>
        <end position="611"/>
    </location>
</feature>
<name>A0A518CI89_9PLAN</name>
<dbReference type="InterPro" id="IPR011989">
    <property type="entry name" value="ARM-like"/>
</dbReference>
<keyword evidence="3" id="KW-0378">Hydrolase</keyword>
<dbReference type="PANTHER" id="PTHR43752:SF2">
    <property type="entry name" value="BNR_ASP-BOX REPEAT FAMILY PROTEIN"/>
    <property type="match status" value="1"/>
</dbReference>